<evidence type="ECO:0000256" key="1">
    <source>
        <dbReference type="SAM" id="MobiDB-lite"/>
    </source>
</evidence>
<evidence type="ECO:0008006" key="4">
    <source>
        <dbReference type="Google" id="ProtNLM"/>
    </source>
</evidence>
<name>A0A4R1KU66_9PAST</name>
<dbReference type="EMBL" id="SMGJ01000006">
    <property type="protein sequence ID" value="TCK68097.1"/>
    <property type="molecule type" value="Genomic_DNA"/>
</dbReference>
<comment type="caution">
    <text evidence="2">The sequence shown here is derived from an EMBL/GenBank/DDBJ whole genome shotgun (WGS) entry which is preliminary data.</text>
</comment>
<evidence type="ECO:0000313" key="2">
    <source>
        <dbReference type="EMBL" id="TCK68097.1"/>
    </source>
</evidence>
<dbReference type="Proteomes" id="UP000295496">
    <property type="component" value="Unassembled WGS sequence"/>
</dbReference>
<reference evidence="2 3" key="1">
    <citation type="submission" date="2019-03" db="EMBL/GenBank/DDBJ databases">
        <title>Genomic Encyclopedia of Type Strains, Phase IV (KMG-IV): sequencing the most valuable type-strain genomes for metagenomic binning, comparative biology and taxonomic classification.</title>
        <authorList>
            <person name="Goeker M."/>
        </authorList>
    </citation>
    <scope>NUCLEOTIDE SEQUENCE [LARGE SCALE GENOMIC DNA]</scope>
    <source>
        <strain evidence="2 3">DSM 10053</strain>
    </source>
</reference>
<dbReference type="PIRSF" id="PIRSF029215">
    <property type="entry name" value="UCP029215"/>
    <property type="match status" value="1"/>
</dbReference>
<dbReference type="Pfam" id="PF09979">
    <property type="entry name" value="DUF2213"/>
    <property type="match status" value="1"/>
</dbReference>
<sequence length="368" mass="40177">MKFTDKTNSHRTFTKDGYLVVPATLSKIGVYDYHAKELGLNEDGFKKVARTEQSLFSDSTIQSFDGVPITLGHPADDVTAKNWKTLAVGTVRNVKRDGDMLAGEAWIYDENAIKAIQDSGIQELSCGYRCDVQKSTQPTADYEMLPMVGNHVAIVANGRCGKSVKLADGEKPMSTTRKFLDALLSVFGTKLTDEQAKEVEEKEKAEDGKEKPESDNKTPESKAKEKPTTEEPEKETKEKASVKDEALTAEIAQLKAENQKLKDEKAKADVESVRATTLADAKVSFANVTFADNATVQDIQRQAVVATGIFTQDEAAKLSDAELNGAYKAAKATAKKLNDKAIGDVLLTDHKPENTGLDFNTYNQQGAK</sequence>
<accession>A0A4R1KU66</accession>
<organism evidence="2 3">
    <name type="scientific">Lonepinella koalarum</name>
    <dbReference type="NCBI Taxonomy" id="53417"/>
    <lineage>
        <taxon>Bacteria</taxon>
        <taxon>Pseudomonadati</taxon>
        <taxon>Pseudomonadota</taxon>
        <taxon>Gammaproteobacteria</taxon>
        <taxon>Pasteurellales</taxon>
        <taxon>Pasteurellaceae</taxon>
        <taxon>Lonepinella</taxon>
    </lineage>
</organism>
<gene>
    <name evidence="2" type="ORF">EV692_1796</name>
</gene>
<dbReference type="OrthoDB" id="9813763at2"/>
<evidence type="ECO:0000313" key="3">
    <source>
        <dbReference type="Proteomes" id="UP000295496"/>
    </source>
</evidence>
<proteinExistence type="predicted"/>
<dbReference type="RefSeq" id="WP_132302388.1">
    <property type="nucleotide sequence ID" value="NZ_CP170642.1"/>
</dbReference>
<feature type="region of interest" description="Disordered" evidence="1">
    <location>
        <begin position="197"/>
        <end position="244"/>
    </location>
</feature>
<dbReference type="AlphaFoldDB" id="A0A4R1KU66"/>
<keyword evidence="3" id="KW-1185">Reference proteome</keyword>
<dbReference type="InterPro" id="IPR016913">
    <property type="entry name" value="UCP029215"/>
</dbReference>
<protein>
    <recommendedName>
        <fullName evidence="4">DUF2213 domain-containing protein</fullName>
    </recommendedName>
</protein>